<dbReference type="InterPro" id="IPR002146">
    <property type="entry name" value="ATP_synth_b/b'su_bac/chlpt"/>
</dbReference>
<evidence type="ECO:0000256" key="15">
    <source>
        <dbReference type="SAM" id="Coils"/>
    </source>
</evidence>
<feature type="coiled-coil region" evidence="15">
    <location>
        <begin position="83"/>
        <end position="151"/>
    </location>
</feature>
<dbReference type="GO" id="GO:0005886">
    <property type="term" value="C:plasma membrane"/>
    <property type="evidence" value="ECO:0007669"/>
    <property type="project" value="UniProtKB-SubCell"/>
</dbReference>
<gene>
    <name evidence="13" type="primary">atpF</name>
    <name evidence="17" type="ORF">D3874_13195</name>
</gene>
<dbReference type="GO" id="GO:0046933">
    <property type="term" value="F:proton-transporting ATP synthase activity, rotational mechanism"/>
    <property type="evidence" value="ECO:0007669"/>
    <property type="project" value="UniProtKB-UniRule"/>
</dbReference>
<keyword evidence="18" id="KW-1185">Reference proteome</keyword>
<keyword evidence="6 13" id="KW-1133">Transmembrane helix</keyword>
<evidence type="ECO:0000256" key="11">
    <source>
        <dbReference type="ARBA" id="ARBA00025614"/>
    </source>
</evidence>
<evidence type="ECO:0000256" key="4">
    <source>
        <dbReference type="ARBA" id="ARBA00022692"/>
    </source>
</evidence>
<dbReference type="GO" id="GO:0045259">
    <property type="term" value="C:proton-transporting ATP synthase complex"/>
    <property type="evidence" value="ECO:0007669"/>
    <property type="project" value="UniProtKB-KW"/>
</dbReference>
<evidence type="ECO:0000256" key="5">
    <source>
        <dbReference type="ARBA" id="ARBA00022781"/>
    </source>
</evidence>
<evidence type="ECO:0000313" key="17">
    <source>
        <dbReference type="EMBL" id="RJF87862.1"/>
    </source>
</evidence>
<keyword evidence="4 13" id="KW-0812">Transmembrane</keyword>
<evidence type="ECO:0000256" key="2">
    <source>
        <dbReference type="ARBA" id="ARBA00022448"/>
    </source>
</evidence>
<evidence type="ECO:0000256" key="13">
    <source>
        <dbReference type="HAMAP-Rule" id="MF_01398"/>
    </source>
</evidence>
<keyword evidence="13" id="KW-1003">Cell membrane</keyword>
<evidence type="ECO:0000256" key="9">
    <source>
        <dbReference type="ARBA" id="ARBA00023310"/>
    </source>
</evidence>
<keyword evidence="8 13" id="KW-0472">Membrane</keyword>
<evidence type="ECO:0000256" key="7">
    <source>
        <dbReference type="ARBA" id="ARBA00023065"/>
    </source>
</evidence>
<evidence type="ECO:0000256" key="10">
    <source>
        <dbReference type="ARBA" id="ARBA00025198"/>
    </source>
</evidence>
<protein>
    <recommendedName>
        <fullName evidence="13">ATP synthase subunit b</fullName>
    </recommendedName>
    <alternativeName>
        <fullName evidence="13">ATP synthase F(0) sector subunit b</fullName>
    </alternativeName>
    <alternativeName>
        <fullName evidence="13">ATPase subunit I</fullName>
    </alternativeName>
    <alternativeName>
        <fullName evidence="13">F-type ATPase subunit b</fullName>
        <shortName evidence="13">F-ATPase subunit b</shortName>
    </alternativeName>
</protein>
<organism evidence="17 18">
    <name type="scientific">Oleomonas cavernae</name>
    <dbReference type="NCBI Taxonomy" id="2320859"/>
    <lineage>
        <taxon>Bacteria</taxon>
        <taxon>Pseudomonadati</taxon>
        <taxon>Pseudomonadota</taxon>
        <taxon>Alphaproteobacteria</taxon>
        <taxon>Acetobacterales</taxon>
        <taxon>Acetobacteraceae</taxon>
        <taxon>Oleomonas</taxon>
    </lineage>
</organism>
<dbReference type="GO" id="GO:0046961">
    <property type="term" value="F:proton-transporting ATPase activity, rotational mechanism"/>
    <property type="evidence" value="ECO:0007669"/>
    <property type="project" value="TreeGrafter"/>
</dbReference>
<feature type="transmembrane region" description="Helical" evidence="13">
    <location>
        <begin position="44"/>
        <end position="62"/>
    </location>
</feature>
<feature type="chain" id="PRO_5019150570" description="ATP synthase subunit b" evidence="16">
    <location>
        <begin position="21"/>
        <end position="193"/>
    </location>
</feature>
<evidence type="ECO:0000256" key="14">
    <source>
        <dbReference type="RuleBase" id="RU003848"/>
    </source>
</evidence>
<sequence>MRHILLGACFALGSVSTALAEAAEGAAKKGMPQLRFEDFPPQIFWLVVTFTLLLILLSTLVLPKLKGTIEGRQAKIEGDFALAASLKDEAQAAIAAYDKALAEARNRANAIAAEARAKIEAAVAVRKAELEAKLNEEAKAAEGRIRATKEAAMAEVRGIAIETSRAIAAKIAGLSVDEAIAGSAVDAALSRTH</sequence>
<evidence type="ECO:0000256" key="8">
    <source>
        <dbReference type="ARBA" id="ARBA00023136"/>
    </source>
</evidence>
<comment type="subunit">
    <text evidence="13">F-type ATPases have 2 components, F(1) - the catalytic core - and F(0) - the membrane proton channel. F(1) has five subunits: alpha(3), beta(3), gamma(1), delta(1), epsilon(1). F(0) has three main subunits: a(1), b(2) and c(10-14). The alpha and beta chains form an alternating ring which encloses part of the gamma chain. F(1) is attached to F(0) by a central stalk formed by the gamma and epsilon chains, while a peripheral stalk is formed by the delta and b chains.</text>
</comment>
<keyword evidence="2 13" id="KW-0813">Transport</keyword>
<dbReference type="PANTHER" id="PTHR33445">
    <property type="entry name" value="ATP SYNTHASE SUBUNIT B', CHLOROPLASTIC"/>
    <property type="match status" value="1"/>
</dbReference>
<dbReference type="PANTHER" id="PTHR33445:SF1">
    <property type="entry name" value="ATP SYNTHASE SUBUNIT B"/>
    <property type="match status" value="1"/>
</dbReference>
<comment type="subcellular location">
    <subcellularLocation>
        <location evidence="13">Cell membrane</location>
        <topology evidence="13">Single-pass membrane protein</topology>
    </subcellularLocation>
    <subcellularLocation>
        <location evidence="12">Endomembrane system</location>
        <topology evidence="12">Single-pass membrane protein</topology>
    </subcellularLocation>
</comment>
<dbReference type="EMBL" id="QYUK01000011">
    <property type="protein sequence ID" value="RJF87862.1"/>
    <property type="molecule type" value="Genomic_DNA"/>
</dbReference>
<dbReference type="InterPro" id="IPR050059">
    <property type="entry name" value="ATP_synthase_B_chain"/>
</dbReference>
<name>A0A418WCV3_9PROT</name>
<keyword evidence="5 13" id="KW-0375">Hydrogen ion transport</keyword>
<evidence type="ECO:0000256" key="6">
    <source>
        <dbReference type="ARBA" id="ARBA00022989"/>
    </source>
</evidence>
<evidence type="ECO:0000256" key="16">
    <source>
        <dbReference type="SAM" id="SignalP"/>
    </source>
</evidence>
<comment type="caution">
    <text evidence="17">The sequence shown here is derived from an EMBL/GenBank/DDBJ whole genome shotgun (WGS) entry which is preliminary data.</text>
</comment>
<comment type="similarity">
    <text evidence="1 13 14">Belongs to the ATPase B chain family.</text>
</comment>
<proteinExistence type="inferred from homology"/>
<accession>A0A418WCV3</accession>
<keyword evidence="3 13" id="KW-0138">CF(0)</keyword>
<evidence type="ECO:0000256" key="1">
    <source>
        <dbReference type="ARBA" id="ARBA00005513"/>
    </source>
</evidence>
<comment type="function">
    <text evidence="10 13">F(1)F(0) ATP synthase produces ATP from ADP in the presence of a proton or sodium gradient. F-type ATPases consist of two structural domains, F(1) containing the extramembraneous catalytic core and F(0) containing the membrane proton channel, linked together by a central stalk and a peripheral stalk. During catalysis, ATP synthesis in the catalytic domain of F(1) is coupled via a rotary mechanism of the central stalk subunits to proton translocation.</text>
</comment>
<feature type="signal peptide" evidence="16">
    <location>
        <begin position="1"/>
        <end position="20"/>
    </location>
</feature>
<keyword evidence="15" id="KW-0175">Coiled coil</keyword>
<evidence type="ECO:0000313" key="18">
    <source>
        <dbReference type="Proteomes" id="UP000284605"/>
    </source>
</evidence>
<comment type="function">
    <text evidence="11">Component of the F(0) channel, it forms part of the peripheral stalk, linking F(1) to F(0). The b'-subunit is a diverged and duplicated form of b found in plants and photosynthetic bacteria.</text>
</comment>
<keyword evidence="9 13" id="KW-0066">ATP synthesis</keyword>
<evidence type="ECO:0000256" key="3">
    <source>
        <dbReference type="ARBA" id="ARBA00022547"/>
    </source>
</evidence>
<evidence type="ECO:0000256" key="12">
    <source>
        <dbReference type="ARBA" id="ARBA00037847"/>
    </source>
</evidence>
<keyword evidence="16" id="KW-0732">Signal</keyword>
<dbReference type="Proteomes" id="UP000284605">
    <property type="component" value="Unassembled WGS sequence"/>
</dbReference>
<reference evidence="17 18" key="1">
    <citation type="submission" date="2018-09" db="EMBL/GenBank/DDBJ databases">
        <authorList>
            <person name="Zhu H."/>
        </authorList>
    </citation>
    <scope>NUCLEOTIDE SEQUENCE [LARGE SCALE GENOMIC DNA]</scope>
    <source>
        <strain evidence="17 18">K1W22B-8</strain>
    </source>
</reference>
<dbReference type="AlphaFoldDB" id="A0A418WCV3"/>
<dbReference type="Pfam" id="PF00430">
    <property type="entry name" value="ATP-synt_B"/>
    <property type="match status" value="1"/>
</dbReference>
<dbReference type="GO" id="GO:0012505">
    <property type="term" value="C:endomembrane system"/>
    <property type="evidence" value="ECO:0007669"/>
    <property type="project" value="UniProtKB-SubCell"/>
</dbReference>
<keyword evidence="7 13" id="KW-0406">Ion transport</keyword>
<dbReference type="HAMAP" id="MF_01398">
    <property type="entry name" value="ATP_synth_b_bprime"/>
    <property type="match status" value="1"/>
</dbReference>